<keyword evidence="4" id="KW-1185">Reference proteome</keyword>
<dbReference type="InterPro" id="IPR057082">
    <property type="entry name" value="PH_C"/>
</dbReference>
<organism evidence="3 4">
    <name type="scientific">Lepraria neglecta</name>
    <dbReference type="NCBI Taxonomy" id="209136"/>
    <lineage>
        <taxon>Eukaryota</taxon>
        <taxon>Fungi</taxon>
        <taxon>Dikarya</taxon>
        <taxon>Ascomycota</taxon>
        <taxon>Pezizomycotina</taxon>
        <taxon>Lecanoromycetes</taxon>
        <taxon>OSLEUM clade</taxon>
        <taxon>Lecanoromycetidae</taxon>
        <taxon>Lecanorales</taxon>
        <taxon>Lecanorineae</taxon>
        <taxon>Stereocaulaceae</taxon>
        <taxon>Lepraria</taxon>
    </lineage>
</organism>
<feature type="domain" description="PH" evidence="2">
    <location>
        <begin position="353"/>
        <end position="450"/>
    </location>
</feature>
<feature type="compositionally biased region" description="Basic and acidic residues" evidence="1">
    <location>
        <begin position="185"/>
        <end position="210"/>
    </location>
</feature>
<reference evidence="3" key="1">
    <citation type="submission" date="2022-11" db="EMBL/GenBank/DDBJ databases">
        <title>Chromosomal genome sequence assembly and mating type (MAT) locus characterization of the leprose asexual lichenized fungus Lepraria neglecta (Nyl.) Erichsen.</title>
        <authorList>
            <person name="Allen J.L."/>
            <person name="Pfeffer B."/>
        </authorList>
    </citation>
    <scope>NUCLEOTIDE SEQUENCE</scope>
    <source>
        <strain evidence="3">Allen 5258</strain>
    </source>
</reference>
<evidence type="ECO:0000256" key="1">
    <source>
        <dbReference type="SAM" id="MobiDB-lite"/>
    </source>
</evidence>
<evidence type="ECO:0000313" key="4">
    <source>
        <dbReference type="Proteomes" id="UP001276659"/>
    </source>
</evidence>
<evidence type="ECO:0000259" key="2">
    <source>
        <dbReference type="Pfam" id="PF23076"/>
    </source>
</evidence>
<feature type="compositionally biased region" description="Basic and acidic residues" evidence="1">
    <location>
        <begin position="217"/>
        <end position="231"/>
    </location>
</feature>
<sequence>MAHSLVAVAETAQDVGSGFSKFLDPVADASAEIAALIAECFSTSADLRKLDRAIEEFEFDRSYARIRGDIAIVKDSLVYTFRDVQRLFGVGLGRATILPGLEYRQVWRDLTTHFQEESNNTLERRLKLYQEFIKELTFILLEGAPRSRDQFEDLGLKIRRLLHVQEQASIVDDFDRAAIGTNRRPSFERVRPRDEQLRQPRPELRPEPGRRPPRPQARMEYDWDDEPYPRRRDPRRRRTVYPRDDDDDYYYDRDGRLPRAPEPPLSPTGTFSSHSSSTRSVGEHWLPLVFEQGQPPTTLLGTTGQTSIVLGEDISHDARRRLRDEYEKLIEIAEDTVNPVSGNQDAELRHEEVVFAGRIIDDHYEHALRLFQEEDSGGLRLEASVVRGDLKRTPVWTAFITHQIQSRRWMRRASSRVVHLADLQRFVFTEGYRPQMAVEGQHELTFVDPEGKIPCIPWLLSMLIWLDARDFTRHIDRLADDEED</sequence>
<proteinExistence type="predicted"/>
<protein>
    <recommendedName>
        <fullName evidence="2">PH domain-containing protein</fullName>
    </recommendedName>
</protein>
<comment type="caution">
    <text evidence="3">The sequence shown here is derived from an EMBL/GenBank/DDBJ whole genome shotgun (WGS) entry which is preliminary data.</text>
</comment>
<dbReference type="Pfam" id="PF23076">
    <property type="entry name" value="PH_FT_C"/>
    <property type="match status" value="1"/>
</dbReference>
<dbReference type="EMBL" id="JASNWA010000011">
    <property type="protein sequence ID" value="KAK3167224.1"/>
    <property type="molecule type" value="Genomic_DNA"/>
</dbReference>
<gene>
    <name evidence="3" type="ORF">OEA41_010350</name>
</gene>
<accession>A0AAD9YWE6</accession>
<evidence type="ECO:0000313" key="3">
    <source>
        <dbReference type="EMBL" id="KAK3167224.1"/>
    </source>
</evidence>
<feature type="region of interest" description="Disordered" evidence="1">
    <location>
        <begin position="183"/>
        <end position="278"/>
    </location>
</feature>
<dbReference type="Proteomes" id="UP001276659">
    <property type="component" value="Unassembled WGS sequence"/>
</dbReference>
<feature type="compositionally biased region" description="Low complexity" evidence="1">
    <location>
        <begin position="267"/>
        <end position="278"/>
    </location>
</feature>
<dbReference type="AlphaFoldDB" id="A0AAD9YWE6"/>
<feature type="compositionally biased region" description="Basic and acidic residues" evidence="1">
    <location>
        <begin position="250"/>
        <end position="259"/>
    </location>
</feature>
<name>A0AAD9YWE6_9LECA</name>